<dbReference type="InterPro" id="IPR032466">
    <property type="entry name" value="Metal_Hydrolase"/>
</dbReference>
<dbReference type="PROSITE" id="PS51365">
    <property type="entry name" value="RENAL_DIPEPTIDASE_2"/>
    <property type="match status" value="1"/>
</dbReference>
<dbReference type="PANTHER" id="PTHR10443:SF12">
    <property type="entry name" value="DIPEPTIDASE"/>
    <property type="match status" value="1"/>
</dbReference>
<dbReference type="AlphaFoldDB" id="A0A7M2WRM6"/>
<evidence type="ECO:0000313" key="1">
    <source>
        <dbReference type="EMBL" id="QOV88126.1"/>
    </source>
</evidence>
<dbReference type="GO" id="GO:0070573">
    <property type="term" value="F:metallodipeptidase activity"/>
    <property type="evidence" value="ECO:0007669"/>
    <property type="project" value="InterPro"/>
</dbReference>
<dbReference type="RefSeq" id="WP_206291096.1">
    <property type="nucleotide sequence ID" value="NZ_CP063458.1"/>
</dbReference>
<dbReference type="EMBL" id="CP063458">
    <property type="protein sequence ID" value="QOV88126.1"/>
    <property type="molecule type" value="Genomic_DNA"/>
</dbReference>
<keyword evidence="2" id="KW-1185">Reference proteome</keyword>
<dbReference type="Proteomes" id="UP000593765">
    <property type="component" value="Chromosome"/>
</dbReference>
<dbReference type="Gene3D" id="3.20.20.140">
    <property type="entry name" value="Metal-dependent hydrolases"/>
    <property type="match status" value="1"/>
</dbReference>
<dbReference type="KEGG" id="hbs:IPV69_17920"/>
<reference evidence="1 2" key="1">
    <citation type="submission" date="2020-10" db="EMBL/GenBank/DDBJ databases">
        <title>Wide distribution of Phycisphaera-like planctomycetes from WD2101 soil group in peatlands and genome analysis of the first cultivated representative.</title>
        <authorList>
            <person name="Dedysh S.N."/>
            <person name="Beletsky A.V."/>
            <person name="Ivanova A."/>
            <person name="Kulichevskaya I.S."/>
            <person name="Suzina N.E."/>
            <person name="Philippov D.A."/>
            <person name="Rakitin A.L."/>
            <person name="Mardanov A.V."/>
            <person name="Ravin N.V."/>
        </authorList>
    </citation>
    <scope>NUCLEOTIDE SEQUENCE [LARGE SCALE GENOMIC DNA]</scope>
    <source>
        <strain evidence="1 2">M1803</strain>
    </source>
</reference>
<gene>
    <name evidence="1" type="ORF">IPV69_17920</name>
</gene>
<dbReference type="Pfam" id="PF01244">
    <property type="entry name" value="Peptidase_M19"/>
    <property type="match status" value="1"/>
</dbReference>
<dbReference type="InterPro" id="IPR008257">
    <property type="entry name" value="Pept_M19"/>
</dbReference>
<evidence type="ECO:0000313" key="2">
    <source>
        <dbReference type="Proteomes" id="UP000593765"/>
    </source>
</evidence>
<name>A0A7M2WRM6_9BACT</name>
<sequence length="336" mass="36336">MLIVDAHLDLAYNALRGRDVLAPAVHQTPDEEGIPSVGVPDLLAGGVGLICATIFVAPSINGSKGYTNADEARSGAIPQLHWYQSVEQQRRLAFVRNATDVKAVATVAGPADRPLPAILLLEGADPLRSPADVGEWFAAGLRMVGLAWKRTRYAGGTGVPGPLTADGVELVRELDRFGIIHDTSHLAEASFWQLLDLSAGPIVATHSNCRSMIPTDRQLSDEMVRAIVQREGVIGINFFDKFLLRPDAYKTRRATLADVVEHMKHMCDLAGDATHVAIGTDMDGGLGREEIPEEIRTSADLPKLADALSSAGFGDDDVRRIMGLNWLRFFERAMPT</sequence>
<organism evidence="1 2">
    <name type="scientific">Humisphaera borealis</name>
    <dbReference type="NCBI Taxonomy" id="2807512"/>
    <lineage>
        <taxon>Bacteria</taxon>
        <taxon>Pseudomonadati</taxon>
        <taxon>Planctomycetota</taxon>
        <taxon>Phycisphaerae</taxon>
        <taxon>Tepidisphaerales</taxon>
        <taxon>Tepidisphaeraceae</taxon>
        <taxon>Humisphaera</taxon>
    </lineage>
</organism>
<dbReference type="PANTHER" id="PTHR10443">
    <property type="entry name" value="MICROSOMAL DIPEPTIDASE"/>
    <property type="match status" value="1"/>
</dbReference>
<proteinExistence type="predicted"/>
<dbReference type="SUPFAM" id="SSF51556">
    <property type="entry name" value="Metallo-dependent hydrolases"/>
    <property type="match status" value="1"/>
</dbReference>
<accession>A0A7M2WRM6</accession>
<dbReference type="GO" id="GO:0006508">
    <property type="term" value="P:proteolysis"/>
    <property type="evidence" value="ECO:0007669"/>
    <property type="project" value="InterPro"/>
</dbReference>
<protein>
    <submittedName>
        <fullName evidence="1">Membrane dipeptidase</fullName>
    </submittedName>
</protein>